<evidence type="ECO:0000256" key="1">
    <source>
        <dbReference type="SAM" id="MobiDB-lite"/>
    </source>
</evidence>
<organism evidence="3 4">
    <name type="scientific">Aspergillus mulundensis</name>
    <dbReference type="NCBI Taxonomy" id="1810919"/>
    <lineage>
        <taxon>Eukaryota</taxon>
        <taxon>Fungi</taxon>
        <taxon>Dikarya</taxon>
        <taxon>Ascomycota</taxon>
        <taxon>Pezizomycotina</taxon>
        <taxon>Eurotiomycetes</taxon>
        <taxon>Eurotiomycetidae</taxon>
        <taxon>Eurotiales</taxon>
        <taxon>Aspergillaceae</taxon>
        <taxon>Aspergillus</taxon>
        <taxon>Aspergillus subgen. Nidulantes</taxon>
    </lineage>
</organism>
<evidence type="ECO:0000259" key="2">
    <source>
        <dbReference type="PROSITE" id="PS50181"/>
    </source>
</evidence>
<comment type="caution">
    <text evidence="3">The sequence shown here is derived from an EMBL/GenBank/DDBJ whole genome shotgun (WGS) entry which is preliminary data.</text>
</comment>
<dbReference type="Pfam" id="PF00646">
    <property type="entry name" value="F-box"/>
    <property type="match status" value="1"/>
</dbReference>
<dbReference type="InterPro" id="IPR036047">
    <property type="entry name" value="F-box-like_dom_sf"/>
</dbReference>
<dbReference type="GeneID" id="38111651"/>
<dbReference type="Gene3D" id="1.25.40.20">
    <property type="entry name" value="Ankyrin repeat-containing domain"/>
    <property type="match status" value="1"/>
</dbReference>
<accession>A0A3D8T600</accession>
<evidence type="ECO:0000313" key="4">
    <source>
        <dbReference type="Proteomes" id="UP000256690"/>
    </source>
</evidence>
<dbReference type="SUPFAM" id="SSF81383">
    <property type="entry name" value="F-box domain"/>
    <property type="match status" value="1"/>
</dbReference>
<dbReference type="Proteomes" id="UP000256690">
    <property type="component" value="Unassembled WGS sequence"/>
</dbReference>
<dbReference type="InterPro" id="IPR036770">
    <property type="entry name" value="Ankyrin_rpt-contain_sf"/>
</dbReference>
<sequence>MPNTQRPKTTTPSPMASTSTSLLDLPTELLLLIAEHMPPSALIACHNTSSRLRAITLPLLSSHTRDRFLSEFQQASQSDSHAQMNLLYPSISASLRQPSNQTTEAEAEAEAEVDHAFSTSVLHAACTSTNTPIIYSLIIHHGLNYNTRAQANNPNSTALTTVMANPNTAALRTLIALGADLAEPFNLSNTLSHKTKYLHRAV</sequence>
<reference evidence="3 4" key="1">
    <citation type="journal article" date="2018" name="IMA Fungus">
        <title>IMA Genome-F 9: Draft genome sequence of Annulohypoxylon stygium, Aspergillus mulundensis, Berkeleyomyces basicola (syn. Thielaviopsis basicola), Ceratocystis smalleyi, two Cercospora beticola strains, Coleophoma cylindrospora, Fusarium fracticaudum, Phialophora cf. hyalina, and Morchella septimelata.</title>
        <authorList>
            <person name="Wingfield B.D."/>
            <person name="Bills G.F."/>
            <person name="Dong Y."/>
            <person name="Huang W."/>
            <person name="Nel W.J."/>
            <person name="Swalarsk-Parry B.S."/>
            <person name="Vaghefi N."/>
            <person name="Wilken P.M."/>
            <person name="An Z."/>
            <person name="de Beer Z.W."/>
            <person name="De Vos L."/>
            <person name="Chen L."/>
            <person name="Duong T.A."/>
            <person name="Gao Y."/>
            <person name="Hammerbacher A."/>
            <person name="Kikkert J.R."/>
            <person name="Li Y."/>
            <person name="Li H."/>
            <person name="Li K."/>
            <person name="Li Q."/>
            <person name="Liu X."/>
            <person name="Ma X."/>
            <person name="Naidoo K."/>
            <person name="Pethybridge S.J."/>
            <person name="Sun J."/>
            <person name="Steenkamp E.T."/>
            <person name="van der Nest M.A."/>
            <person name="van Wyk S."/>
            <person name="Wingfield M.J."/>
            <person name="Xiong C."/>
            <person name="Yue Q."/>
            <person name="Zhang X."/>
        </authorList>
    </citation>
    <scope>NUCLEOTIDE SEQUENCE [LARGE SCALE GENOMIC DNA]</scope>
    <source>
        <strain evidence="3 4">DSM 5745</strain>
    </source>
</reference>
<proteinExistence type="predicted"/>
<dbReference type="EMBL" id="PVWQ01000001">
    <property type="protein sequence ID" value="RDW93959.1"/>
    <property type="molecule type" value="Genomic_DNA"/>
</dbReference>
<dbReference type="AlphaFoldDB" id="A0A3D8T600"/>
<protein>
    <recommendedName>
        <fullName evidence="2">F-box domain-containing protein</fullName>
    </recommendedName>
</protein>
<keyword evidence="4" id="KW-1185">Reference proteome</keyword>
<evidence type="ECO:0000313" key="3">
    <source>
        <dbReference type="EMBL" id="RDW93959.1"/>
    </source>
</evidence>
<feature type="domain" description="F-box" evidence="2">
    <location>
        <begin position="19"/>
        <end position="72"/>
    </location>
</feature>
<dbReference type="PROSITE" id="PS50181">
    <property type="entry name" value="FBOX"/>
    <property type="match status" value="1"/>
</dbReference>
<dbReference type="RefSeq" id="XP_026609142.1">
    <property type="nucleotide sequence ID" value="XM_026743297.1"/>
</dbReference>
<gene>
    <name evidence="3" type="ORF">DSM5745_01281</name>
</gene>
<feature type="region of interest" description="Disordered" evidence="1">
    <location>
        <begin position="1"/>
        <end position="20"/>
    </location>
</feature>
<name>A0A3D8T600_9EURO</name>
<feature type="compositionally biased region" description="Low complexity" evidence="1">
    <location>
        <begin position="7"/>
        <end position="20"/>
    </location>
</feature>
<dbReference type="InterPro" id="IPR001810">
    <property type="entry name" value="F-box_dom"/>
</dbReference>
<dbReference type="SUPFAM" id="SSF48403">
    <property type="entry name" value="Ankyrin repeat"/>
    <property type="match status" value="1"/>
</dbReference>